<accession>A0ABP3WWG8</accession>
<organism evidence="1 2">
    <name type="scientific">Aliiglaciecola litoralis</name>
    <dbReference type="NCBI Taxonomy" id="582857"/>
    <lineage>
        <taxon>Bacteria</taxon>
        <taxon>Pseudomonadati</taxon>
        <taxon>Pseudomonadota</taxon>
        <taxon>Gammaproteobacteria</taxon>
        <taxon>Alteromonadales</taxon>
        <taxon>Alteromonadaceae</taxon>
        <taxon>Aliiglaciecola</taxon>
    </lineage>
</organism>
<dbReference type="Gene3D" id="3.40.50.150">
    <property type="entry name" value="Vaccinia Virus protein VP39"/>
    <property type="match status" value="1"/>
</dbReference>
<dbReference type="EMBL" id="BAAAFD010000007">
    <property type="protein sequence ID" value="GAA0857764.1"/>
    <property type="molecule type" value="Genomic_DNA"/>
</dbReference>
<proteinExistence type="predicted"/>
<evidence type="ECO:0000313" key="1">
    <source>
        <dbReference type="EMBL" id="GAA0857764.1"/>
    </source>
</evidence>
<keyword evidence="1" id="KW-0489">Methyltransferase</keyword>
<keyword evidence="1" id="KW-0808">Transferase</keyword>
<dbReference type="PANTHER" id="PTHR20974">
    <property type="entry name" value="UPF0585 PROTEIN CG18661"/>
    <property type="match status" value="1"/>
</dbReference>
<dbReference type="CDD" id="cd02440">
    <property type="entry name" value="AdoMet_MTases"/>
    <property type="match status" value="1"/>
</dbReference>
<protein>
    <submittedName>
        <fullName evidence="1">Class I SAM-dependent methyltransferase</fullName>
    </submittedName>
</protein>
<comment type="caution">
    <text evidence="1">The sequence shown here is derived from an EMBL/GenBank/DDBJ whole genome shotgun (WGS) entry which is preliminary data.</text>
</comment>
<name>A0ABP3WWG8_9ALTE</name>
<dbReference type="GO" id="GO:0008168">
    <property type="term" value="F:methyltransferase activity"/>
    <property type="evidence" value="ECO:0007669"/>
    <property type="project" value="UniProtKB-KW"/>
</dbReference>
<dbReference type="InterPro" id="IPR029063">
    <property type="entry name" value="SAM-dependent_MTases_sf"/>
</dbReference>
<evidence type="ECO:0000313" key="2">
    <source>
        <dbReference type="Proteomes" id="UP001500359"/>
    </source>
</evidence>
<keyword evidence="2" id="KW-1185">Reference proteome</keyword>
<dbReference type="RefSeq" id="WP_343860428.1">
    <property type="nucleotide sequence ID" value="NZ_BAAAFD010000007.1"/>
</dbReference>
<reference evidence="2" key="1">
    <citation type="journal article" date="2019" name="Int. J. Syst. Evol. Microbiol.">
        <title>The Global Catalogue of Microorganisms (GCM) 10K type strain sequencing project: providing services to taxonomists for standard genome sequencing and annotation.</title>
        <authorList>
            <consortium name="The Broad Institute Genomics Platform"/>
            <consortium name="The Broad Institute Genome Sequencing Center for Infectious Disease"/>
            <person name="Wu L."/>
            <person name="Ma J."/>
        </authorList>
    </citation>
    <scope>NUCLEOTIDE SEQUENCE [LARGE SCALE GENOMIC DNA]</scope>
    <source>
        <strain evidence="2">JCM 15896</strain>
    </source>
</reference>
<gene>
    <name evidence="1" type="ORF">GCM10009114_24780</name>
</gene>
<dbReference type="GO" id="GO:0032259">
    <property type="term" value="P:methylation"/>
    <property type="evidence" value="ECO:0007669"/>
    <property type="project" value="UniProtKB-KW"/>
</dbReference>
<dbReference type="Pfam" id="PF06080">
    <property type="entry name" value="DUF938"/>
    <property type="match status" value="1"/>
</dbReference>
<dbReference type="InterPro" id="IPR010342">
    <property type="entry name" value="DUF938"/>
</dbReference>
<dbReference type="PANTHER" id="PTHR20974:SF0">
    <property type="entry name" value="UPF0585 PROTEIN CG18661"/>
    <property type="match status" value="1"/>
</dbReference>
<dbReference type="SUPFAM" id="SSF53335">
    <property type="entry name" value="S-adenosyl-L-methionine-dependent methyltransferases"/>
    <property type="match status" value="1"/>
</dbReference>
<dbReference type="Proteomes" id="UP001500359">
    <property type="component" value="Unassembled WGS sequence"/>
</dbReference>
<sequence>MHSQKSFSQACENNKAPILAHLKKHLVGKCKVLEIGSGTGQHVSFFAQHFVDIVWQPTDVIENHPSIKAWVADANCHNVLPPACFFIGQDEWHFNNVDAVYSANTAHIMQPEEAQLLMQTVAKNLPQGGVFCQYGPFKINGEFTSDSNYEFDLSLRQRGYGGIRSLEELTTWAQGLTLSHNYFMPANNQLLIWHKGE</sequence>